<dbReference type="EMBL" id="AKAU01000054">
    <property type="protein sequence ID" value="EIN01672.1"/>
    <property type="molecule type" value="Genomic_DNA"/>
</dbReference>
<reference evidence="1 2" key="1">
    <citation type="journal article" date="2012" name="J. Bacteriol.">
        <title>Draft Genome Sequence of the Soil Bacterium Burkholderia terrae Strain BS001, Which Interacts with Fungal Surface Structures.</title>
        <authorList>
            <person name="Nazir R."/>
            <person name="Hansen M.A."/>
            <person name="Sorensen S."/>
            <person name="van Elsas J.D."/>
        </authorList>
    </citation>
    <scope>NUCLEOTIDE SEQUENCE [LARGE SCALE GENOMIC DNA]</scope>
    <source>
        <strain evidence="1 2">BS001</strain>
    </source>
</reference>
<gene>
    <name evidence="1" type="ORF">WQE_07682</name>
</gene>
<keyword evidence="2" id="KW-1185">Reference proteome</keyword>
<comment type="caution">
    <text evidence="1">The sequence shown here is derived from an EMBL/GenBank/DDBJ whole genome shotgun (WGS) entry which is preliminary data.</text>
</comment>
<dbReference type="InterPro" id="IPR036162">
    <property type="entry name" value="Resolvase-like_N_sf"/>
</dbReference>
<evidence type="ECO:0000313" key="2">
    <source>
        <dbReference type="Proteomes" id="UP000004980"/>
    </source>
</evidence>
<dbReference type="Gene3D" id="3.40.50.1390">
    <property type="entry name" value="Resolvase, N-terminal catalytic domain"/>
    <property type="match status" value="1"/>
</dbReference>
<organism evidence="1 2">
    <name type="scientific">Paraburkholderia hospita</name>
    <dbReference type="NCBI Taxonomy" id="169430"/>
    <lineage>
        <taxon>Bacteria</taxon>
        <taxon>Pseudomonadati</taxon>
        <taxon>Pseudomonadota</taxon>
        <taxon>Betaproteobacteria</taxon>
        <taxon>Burkholderiales</taxon>
        <taxon>Burkholderiaceae</taxon>
        <taxon>Paraburkholderia</taxon>
    </lineage>
</organism>
<proteinExistence type="predicted"/>
<sequence>MRDEGLSAYHQKHVKTGALGLFLRAVEDGKVPPGSVLIVEGLDRLSRAEPILAQGQLSAIIGAGIRVVTAADDRQYSREILKKDPVGLVYSLLTMIRAHEESDTKSKRVRRRL</sequence>
<protein>
    <submittedName>
        <fullName evidence="1">Resolvase</fullName>
    </submittedName>
</protein>
<accession>A0ABN0FS82</accession>
<evidence type="ECO:0000313" key="1">
    <source>
        <dbReference type="EMBL" id="EIN01672.1"/>
    </source>
</evidence>
<dbReference type="Proteomes" id="UP000004980">
    <property type="component" value="Unassembled WGS sequence"/>
</dbReference>
<name>A0ABN0FS82_9BURK</name>
<dbReference type="SUPFAM" id="SSF53041">
    <property type="entry name" value="Resolvase-like"/>
    <property type="match status" value="1"/>
</dbReference>